<dbReference type="GO" id="GO:0046872">
    <property type="term" value="F:metal ion binding"/>
    <property type="evidence" value="ECO:0007669"/>
    <property type="project" value="UniProtKB-KW"/>
</dbReference>
<dbReference type="CDD" id="cd10954">
    <property type="entry name" value="CE4_CtAXE_like"/>
    <property type="match status" value="1"/>
</dbReference>
<dbReference type="Proteomes" id="UP000886860">
    <property type="component" value="Unassembled WGS sequence"/>
</dbReference>
<proteinExistence type="predicted"/>
<gene>
    <name evidence="5" type="ORF">IAB60_08480</name>
</gene>
<evidence type="ECO:0000313" key="6">
    <source>
        <dbReference type="Proteomes" id="UP000886860"/>
    </source>
</evidence>
<evidence type="ECO:0000256" key="1">
    <source>
        <dbReference type="ARBA" id="ARBA00022723"/>
    </source>
</evidence>
<dbReference type="InterPro" id="IPR050248">
    <property type="entry name" value="Polysacc_deacetylase_ArnD"/>
</dbReference>
<evidence type="ECO:0000256" key="2">
    <source>
        <dbReference type="ARBA" id="ARBA00022801"/>
    </source>
</evidence>
<keyword evidence="2" id="KW-0378">Hydrolase</keyword>
<keyword evidence="1" id="KW-0479">Metal-binding</keyword>
<organism evidence="5 6">
    <name type="scientific">Candidatus Caccovicinus merdipullorum</name>
    <dbReference type="NCBI Taxonomy" id="2840724"/>
    <lineage>
        <taxon>Bacteria</taxon>
        <taxon>Bacillati</taxon>
        <taxon>Bacillota</taxon>
        <taxon>Clostridia</taxon>
        <taxon>Eubacteriales</taxon>
        <taxon>Candidatus Caccovicinus</taxon>
    </lineage>
</organism>
<dbReference type="InterPro" id="IPR011330">
    <property type="entry name" value="Glyco_hydro/deAcase_b/a-brl"/>
</dbReference>
<accession>A0A9D1GJU8</accession>
<reference evidence="5" key="1">
    <citation type="submission" date="2020-10" db="EMBL/GenBank/DDBJ databases">
        <authorList>
            <person name="Gilroy R."/>
        </authorList>
    </citation>
    <scope>NUCLEOTIDE SEQUENCE</scope>
    <source>
        <strain evidence="5">CHK123-3438</strain>
    </source>
</reference>
<evidence type="ECO:0000256" key="3">
    <source>
        <dbReference type="SAM" id="MobiDB-lite"/>
    </source>
</evidence>
<dbReference type="GO" id="GO:0016020">
    <property type="term" value="C:membrane"/>
    <property type="evidence" value="ECO:0007669"/>
    <property type="project" value="TreeGrafter"/>
</dbReference>
<dbReference type="GO" id="GO:0005975">
    <property type="term" value="P:carbohydrate metabolic process"/>
    <property type="evidence" value="ECO:0007669"/>
    <property type="project" value="InterPro"/>
</dbReference>
<dbReference type="PROSITE" id="PS51677">
    <property type="entry name" value="NODB"/>
    <property type="match status" value="1"/>
</dbReference>
<dbReference type="AlphaFoldDB" id="A0A9D1GJU8"/>
<dbReference type="EMBL" id="DVKS01000148">
    <property type="protein sequence ID" value="HIT42113.1"/>
    <property type="molecule type" value="Genomic_DNA"/>
</dbReference>
<dbReference type="InterPro" id="IPR002509">
    <property type="entry name" value="NODB_dom"/>
</dbReference>
<evidence type="ECO:0000313" key="5">
    <source>
        <dbReference type="EMBL" id="HIT42113.1"/>
    </source>
</evidence>
<feature type="region of interest" description="Disordered" evidence="3">
    <location>
        <begin position="139"/>
        <end position="159"/>
    </location>
</feature>
<dbReference type="GO" id="GO:0016810">
    <property type="term" value="F:hydrolase activity, acting on carbon-nitrogen (but not peptide) bonds"/>
    <property type="evidence" value="ECO:0007669"/>
    <property type="project" value="InterPro"/>
</dbReference>
<dbReference type="SUPFAM" id="SSF88713">
    <property type="entry name" value="Glycoside hydrolase/deacetylase"/>
    <property type="match status" value="1"/>
</dbReference>
<dbReference type="Pfam" id="PF01522">
    <property type="entry name" value="Polysacc_deac_1"/>
    <property type="match status" value="1"/>
</dbReference>
<protein>
    <submittedName>
        <fullName evidence="5">Polysaccharide deacetylase family protein</fullName>
    </submittedName>
</protein>
<feature type="domain" description="NodB homology" evidence="4">
    <location>
        <begin position="244"/>
        <end position="421"/>
    </location>
</feature>
<dbReference type="Gene3D" id="3.20.20.370">
    <property type="entry name" value="Glycoside hydrolase/deacetylase"/>
    <property type="match status" value="1"/>
</dbReference>
<evidence type="ECO:0000259" key="4">
    <source>
        <dbReference type="PROSITE" id="PS51677"/>
    </source>
</evidence>
<sequence length="446" mass="49559">MRRQPMHQPSHKSLAAHLVSSCYIYRNGTWKMKKKRQRKYAAIFFVLLFCLSAGGKTAQEPMMIGYQGKFNAAGWSGSGNDHSPCLQGEGYLTGLRLGLVNRPGKAEGEVVFQAHAEGRGWLDEEPQEDSGTAAWMDETEEGLQERRDSDRTGEEIPVKEEPPLEAVRLWLTQDLEQEYDIYYRVYQNGGWQNWTSNGCEAGVLGEGFWISGIQVLIRKKGMDPPEEAPEETKEILPAVDPNRPMVALTFDDGPRASVTDRILQYLRDAGGKATFFMIGNRVAANEDSVNQMVAQGCQVGNHTFDHQYITKLNLTEMQQQIGGTSQAILEACGILPTVVRPPGGKVDQASLNVLATMGMPAVMWSIDTRDWQHRDAEKTVETVLSQVTDGDIILMHDIYPSTADAAAVLIPALTERGYQLVTVSELAMYRGGMLPGHKYSKFRPES</sequence>
<dbReference type="PANTHER" id="PTHR10587">
    <property type="entry name" value="GLYCOSYL TRANSFERASE-RELATED"/>
    <property type="match status" value="1"/>
</dbReference>
<dbReference type="PANTHER" id="PTHR10587:SF133">
    <property type="entry name" value="CHITIN DEACETYLASE 1-RELATED"/>
    <property type="match status" value="1"/>
</dbReference>
<comment type="caution">
    <text evidence="5">The sequence shown here is derived from an EMBL/GenBank/DDBJ whole genome shotgun (WGS) entry which is preliminary data.</text>
</comment>
<feature type="compositionally biased region" description="Basic and acidic residues" evidence="3">
    <location>
        <begin position="143"/>
        <end position="159"/>
    </location>
</feature>
<name>A0A9D1GJU8_9FIRM</name>
<reference evidence="5" key="2">
    <citation type="journal article" date="2021" name="PeerJ">
        <title>Extensive microbial diversity within the chicken gut microbiome revealed by metagenomics and culture.</title>
        <authorList>
            <person name="Gilroy R."/>
            <person name="Ravi A."/>
            <person name="Getino M."/>
            <person name="Pursley I."/>
            <person name="Horton D.L."/>
            <person name="Alikhan N.F."/>
            <person name="Baker D."/>
            <person name="Gharbi K."/>
            <person name="Hall N."/>
            <person name="Watson M."/>
            <person name="Adriaenssens E.M."/>
            <person name="Foster-Nyarko E."/>
            <person name="Jarju S."/>
            <person name="Secka A."/>
            <person name="Antonio M."/>
            <person name="Oren A."/>
            <person name="Chaudhuri R.R."/>
            <person name="La Ragione R."/>
            <person name="Hildebrand F."/>
            <person name="Pallen M.J."/>
        </authorList>
    </citation>
    <scope>NUCLEOTIDE SEQUENCE</scope>
    <source>
        <strain evidence="5">CHK123-3438</strain>
    </source>
</reference>